<comment type="caution">
    <text evidence="2">The sequence shown here is derived from an EMBL/GenBank/DDBJ whole genome shotgun (WGS) entry which is preliminary data.</text>
</comment>
<dbReference type="EMBL" id="JAAARO010000022">
    <property type="protein sequence ID" value="KAF5727727.1"/>
    <property type="molecule type" value="Genomic_DNA"/>
</dbReference>
<organism evidence="2 3">
    <name type="scientific">Tripterygium wilfordii</name>
    <name type="common">Thunder God vine</name>
    <dbReference type="NCBI Taxonomy" id="458696"/>
    <lineage>
        <taxon>Eukaryota</taxon>
        <taxon>Viridiplantae</taxon>
        <taxon>Streptophyta</taxon>
        <taxon>Embryophyta</taxon>
        <taxon>Tracheophyta</taxon>
        <taxon>Spermatophyta</taxon>
        <taxon>Magnoliopsida</taxon>
        <taxon>eudicotyledons</taxon>
        <taxon>Gunneridae</taxon>
        <taxon>Pentapetalae</taxon>
        <taxon>rosids</taxon>
        <taxon>fabids</taxon>
        <taxon>Celastrales</taxon>
        <taxon>Celastraceae</taxon>
        <taxon>Tripterygium</taxon>
    </lineage>
</organism>
<dbReference type="Proteomes" id="UP000593562">
    <property type="component" value="Unassembled WGS sequence"/>
</dbReference>
<sequence>MRDSENIEKGLLVREGEEEDRGLLTWVVLMEEVKRVGYIGGPMVAVNFSQYFLQVISIMMVGHLGELALSSTAITFSICGVTGYSLVPAVPFNTPYDRRWTRWCSKYKSLERTGSRESKESSYGCHCSDVSYSGTVYDIKLNSVRQQACFRLCF</sequence>
<accession>A0A7J7C1I8</accession>
<dbReference type="InterPro" id="IPR002528">
    <property type="entry name" value="MATE_fam"/>
</dbReference>
<evidence type="ECO:0000256" key="1">
    <source>
        <dbReference type="ARBA" id="ARBA00010199"/>
    </source>
</evidence>
<gene>
    <name evidence="2" type="ORF">HS088_TW22G01424</name>
</gene>
<dbReference type="AlphaFoldDB" id="A0A7J7C1I8"/>
<dbReference type="PANTHER" id="PTHR11206">
    <property type="entry name" value="MULTIDRUG RESISTANCE PROTEIN"/>
    <property type="match status" value="1"/>
</dbReference>
<dbReference type="Pfam" id="PF01554">
    <property type="entry name" value="MatE"/>
    <property type="match status" value="1"/>
</dbReference>
<evidence type="ECO:0000313" key="2">
    <source>
        <dbReference type="EMBL" id="KAF5727727.1"/>
    </source>
</evidence>
<proteinExistence type="inferred from homology"/>
<keyword evidence="3" id="KW-1185">Reference proteome</keyword>
<dbReference type="InParanoid" id="A0A7J7C1I8"/>
<name>A0A7J7C1I8_TRIWF</name>
<evidence type="ECO:0000313" key="3">
    <source>
        <dbReference type="Proteomes" id="UP000593562"/>
    </source>
</evidence>
<comment type="similarity">
    <text evidence="1">Belongs to the multi antimicrobial extrusion (MATE) (TC 2.A.66.1) family.</text>
</comment>
<reference evidence="2 3" key="1">
    <citation type="journal article" date="2020" name="Nat. Commun.">
        <title>Genome of Tripterygium wilfordii and identification of cytochrome P450 involved in triptolide biosynthesis.</title>
        <authorList>
            <person name="Tu L."/>
            <person name="Su P."/>
            <person name="Zhang Z."/>
            <person name="Gao L."/>
            <person name="Wang J."/>
            <person name="Hu T."/>
            <person name="Zhou J."/>
            <person name="Zhang Y."/>
            <person name="Zhao Y."/>
            <person name="Liu Y."/>
            <person name="Song Y."/>
            <person name="Tong Y."/>
            <person name="Lu Y."/>
            <person name="Yang J."/>
            <person name="Xu C."/>
            <person name="Jia M."/>
            <person name="Peters R.J."/>
            <person name="Huang L."/>
            <person name="Gao W."/>
        </authorList>
    </citation>
    <scope>NUCLEOTIDE SEQUENCE [LARGE SCALE GENOMIC DNA]</scope>
    <source>
        <strain evidence="3">cv. XIE 37</strain>
        <tissue evidence="2">Leaf</tissue>
    </source>
</reference>
<protein>
    <submittedName>
        <fullName evidence="2">MATE efflux family protein 5-like isoform X1</fullName>
    </submittedName>
</protein>